<sequence>MQDTPVTIIICVHQRYKDLIEAIESLRRQTYSNFEVIVVVDGNRELYDRVLNSGVEIDKIILNEVNLGLSESRNRGIKVAEGEIIAFFDDDAIADPEWLGELVKMYEEHDAIAAGGKLLPLWLKKKPIFLPEEYYWLIGATHRGFPEEVCEVRNTFGSNISFRSDVIKSMGGFRSEMGLRGGGQLQGEETEFCERMQDKFGKGVIYNPDAIVYHKIFPERLRMRFLLRRAFWQGYSKQMMRGMGYLIEEERGYLKQLLFKSVPSKLKRGKVGELGFILVCTASVGLGYLYGYIDQRRG</sequence>
<dbReference type="STRING" id="1838285.SCAL_001416"/>
<keyword evidence="1" id="KW-0812">Transmembrane</keyword>
<dbReference type="InterPro" id="IPR001173">
    <property type="entry name" value="Glyco_trans_2-like"/>
</dbReference>
<evidence type="ECO:0000313" key="4">
    <source>
        <dbReference type="Proteomes" id="UP000186940"/>
    </source>
</evidence>
<keyword evidence="1" id="KW-1133">Transmembrane helix</keyword>
<dbReference type="PATRIC" id="fig|1838285.3.peg.1439"/>
<proteinExistence type="predicted"/>
<feature type="domain" description="Glycosyltransferase 2-like" evidence="2">
    <location>
        <begin position="7"/>
        <end position="168"/>
    </location>
</feature>
<dbReference type="Gene3D" id="3.90.550.10">
    <property type="entry name" value="Spore Coat Polysaccharide Biosynthesis Protein SpsA, Chain A"/>
    <property type="match status" value="1"/>
</dbReference>
<name>A0A1F2P8D6_9EURY</name>
<feature type="transmembrane region" description="Helical" evidence="1">
    <location>
        <begin position="274"/>
        <end position="293"/>
    </location>
</feature>
<evidence type="ECO:0000256" key="1">
    <source>
        <dbReference type="SAM" id="Phobius"/>
    </source>
</evidence>
<dbReference type="InterPro" id="IPR050834">
    <property type="entry name" value="Glycosyltransf_2"/>
</dbReference>
<evidence type="ECO:0000313" key="3">
    <source>
        <dbReference type="EMBL" id="OFV67498.1"/>
    </source>
</evidence>
<protein>
    <submittedName>
        <fullName evidence="3">Glycosyltransferase</fullName>
    </submittedName>
</protein>
<dbReference type="Pfam" id="PF00535">
    <property type="entry name" value="Glycos_transf_2"/>
    <property type="match status" value="1"/>
</dbReference>
<accession>A0A1F2P8D6</accession>
<keyword evidence="4" id="KW-1185">Reference proteome</keyword>
<dbReference type="GO" id="GO:0016740">
    <property type="term" value="F:transferase activity"/>
    <property type="evidence" value="ECO:0007669"/>
    <property type="project" value="UniProtKB-KW"/>
</dbReference>
<dbReference type="InterPro" id="IPR029044">
    <property type="entry name" value="Nucleotide-diphossugar_trans"/>
</dbReference>
<organism evidence="3 4">
    <name type="scientific">Candidatus Syntropharchaeum caldarium</name>
    <dbReference type="NCBI Taxonomy" id="1838285"/>
    <lineage>
        <taxon>Archaea</taxon>
        <taxon>Methanobacteriati</taxon>
        <taxon>Methanobacteriota</taxon>
        <taxon>Stenosarchaea group</taxon>
        <taxon>Methanomicrobia</taxon>
        <taxon>Methanosarcinales</taxon>
        <taxon>ANME-2 cluster</taxon>
        <taxon>Candidatus Syntropharchaeum</taxon>
    </lineage>
</organism>
<dbReference type="CDD" id="cd00761">
    <property type="entry name" value="Glyco_tranf_GTA_type"/>
    <property type="match status" value="1"/>
</dbReference>
<dbReference type="Proteomes" id="UP000186940">
    <property type="component" value="Unassembled WGS sequence"/>
</dbReference>
<evidence type="ECO:0000259" key="2">
    <source>
        <dbReference type="Pfam" id="PF00535"/>
    </source>
</evidence>
<dbReference type="AlphaFoldDB" id="A0A1F2P8D6"/>
<keyword evidence="1" id="KW-0472">Membrane</keyword>
<dbReference type="SUPFAM" id="SSF53448">
    <property type="entry name" value="Nucleotide-diphospho-sugar transferases"/>
    <property type="match status" value="1"/>
</dbReference>
<gene>
    <name evidence="3" type="ORF">SCAL_001416</name>
</gene>
<comment type="caution">
    <text evidence="3">The sequence shown here is derived from an EMBL/GenBank/DDBJ whole genome shotgun (WGS) entry which is preliminary data.</text>
</comment>
<dbReference type="PANTHER" id="PTHR43685">
    <property type="entry name" value="GLYCOSYLTRANSFERASE"/>
    <property type="match status" value="1"/>
</dbReference>
<dbReference type="EMBL" id="LYOS01000004">
    <property type="protein sequence ID" value="OFV67498.1"/>
    <property type="molecule type" value="Genomic_DNA"/>
</dbReference>
<dbReference type="PANTHER" id="PTHR43685:SF2">
    <property type="entry name" value="GLYCOSYLTRANSFERASE 2-LIKE DOMAIN-CONTAINING PROTEIN"/>
    <property type="match status" value="1"/>
</dbReference>
<reference evidence="3" key="1">
    <citation type="submission" date="2016-05" db="EMBL/GenBank/DDBJ databases">
        <title>Microbial consortia oxidize butane by reversing methanogenesis.</title>
        <authorList>
            <person name="Laso-Perez R."/>
            <person name="Richter M."/>
            <person name="Wegener G."/>
            <person name="Musat F."/>
        </authorList>
    </citation>
    <scope>NUCLEOTIDE SEQUENCE [LARGE SCALE GENOMIC DNA]</scope>
    <source>
        <strain evidence="3">BOX2</strain>
    </source>
</reference>